<dbReference type="PANTHER" id="PTHR11200">
    <property type="entry name" value="INOSITOL 5-PHOSPHATASE"/>
    <property type="match status" value="1"/>
</dbReference>
<evidence type="ECO:0000313" key="11">
    <source>
        <dbReference type="EMBL" id="CAF9924732.1"/>
    </source>
</evidence>
<dbReference type="AlphaFoldDB" id="A0A8H3FGD3"/>
<keyword evidence="12" id="KW-1185">Reference proteome</keyword>
<keyword evidence="5" id="KW-0813">Transport</keyword>
<dbReference type="EC" id="3.1.3.36" evidence="4"/>
<dbReference type="InterPro" id="IPR000300">
    <property type="entry name" value="IPPc"/>
</dbReference>
<dbReference type="Pfam" id="PF22669">
    <property type="entry name" value="Exo_endo_phos2"/>
    <property type="match status" value="1"/>
</dbReference>
<feature type="compositionally biased region" description="Pro residues" evidence="9">
    <location>
        <begin position="1079"/>
        <end position="1089"/>
    </location>
</feature>
<feature type="compositionally biased region" description="Polar residues" evidence="9">
    <location>
        <begin position="1041"/>
        <end position="1069"/>
    </location>
</feature>
<comment type="similarity">
    <text evidence="2">Belongs to the synaptojanin family.</text>
</comment>
<comment type="subcellular location">
    <subcellularLocation>
        <location evidence="1">Cytoplasm</location>
    </subcellularLocation>
</comment>
<dbReference type="OrthoDB" id="405996at2759"/>
<dbReference type="Pfam" id="PF02383">
    <property type="entry name" value="Syja_N"/>
    <property type="match status" value="1"/>
</dbReference>
<evidence type="ECO:0000256" key="5">
    <source>
        <dbReference type="ARBA" id="ARBA00022448"/>
    </source>
</evidence>
<proteinExistence type="inferred from homology"/>
<dbReference type="SUPFAM" id="SSF56219">
    <property type="entry name" value="DNase I-like"/>
    <property type="match status" value="1"/>
</dbReference>
<dbReference type="PROSITE" id="PS50275">
    <property type="entry name" value="SAC"/>
    <property type="match status" value="1"/>
</dbReference>
<dbReference type="InterPro" id="IPR046985">
    <property type="entry name" value="IP5"/>
</dbReference>
<evidence type="ECO:0000256" key="9">
    <source>
        <dbReference type="SAM" id="MobiDB-lite"/>
    </source>
</evidence>
<dbReference type="GO" id="GO:0016020">
    <property type="term" value="C:membrane"/>
    <property type="evidence" value="ECO:0007669"/>
    <property type="project" value="TreeGrafter"/>
</dbReference>
<comment type="caution">
    <text evidence="11">The sequence shown here is derived from an EMBL/GenBank/DDBJ whole genome shotgun (WGS) entry which is preliminary data.</text>
</comment>
<dbReference type="Proteomes" id="UP000664521">
    <property type="component" value="Unassembled WGS sequence"/>
</dbReference>
<feature type="domain" description="SAC" evidence="10">
    <location>
        <begin position="162"/>
        <end position="532"/>
    </location>
</feature>
<evidence type="ECO:0000259" key="10">
    <source>
        <dbReference type="PROSITE" id="PS50275"/>
    </source>
</evidence>
<evidence type="ECO:0000256" key="3">
    <source>
        <dbReference type="ARBA" id="ARBA00009678"/>
    </source>
</evidence>
<dbReference type="InterPro" id="IPR036691">
    <property type="entry name" value="Endo/exonu/phosph_ase_sf"/>
</dbReference>
<accession>A0A8H3FGD3</accession>
<comment type="similarity">
    <text evidence="3">In the central section; belongs to the inositol 1,4,5-trisphosphate 5-phosphatase family.</text>
</comment>
<dbReference type="Gene3D" id="3.60.10.10">
    <property type="entry name" value="Endonuclease/exonuclease/phosphatase"/>
    <property type="match status" value="1"/>
</dbReference>
<dbReference type="FunFam" id="3.60.10.10:FF:000029">
    <property type="entry name" value="Inositol polyphosphate 5-phosphatase"/>
    <property type="match status" value="1"/>
</dbReference>
<dbReference type="PANTHER" id="PTHR11200:SF257">
    <property type="entry name" value="PHOSPHOINOSITIDE 5-PHOSPHATASE"/>
    <property type="match status" value="1"/>
</dbReference>
<dbReference type="SMART" id="SM00128">
    <property type="entry name" value="IPPc"/>
    <property type="match status" value="1"/>
</dbReference>
<reference evidence="11" key="1">
    <citation type="submission" date="2021-03" db="EMBL/GenBank/DDBJ databases">
        <authorList>
            <person name="Tagirdzhanova G."/>
        </authorList>
    </citation>
    <scope>NUCLEOTIDE SEQUENCE</scope>
</reference>
<dbReference type="GO" id="GO:0046856">
    <property type="term" value="P:phosphatidylinositol dephosphorylation"/>
    <property type="evidence" value="ECO:0007669"/>
    <property type="project" value="InterPro"/>
</dbReference>
<evidence type="ECO:0000256" key="1">
    <source>
        <dbReference type="ARBA" id="ARBA00004496"/>
    </source>
</evidence>
<evidence type="ECO:0000256" key="2">
    <source>
        <dbReference type="ARBA" id="ARBA00008943"/>
    </source>
</evidence>
<evidence type="ECO:0000256" key="8">
    <source>
        <dbReference type="ARBA" id="ARBA00022927"/>
    </source>
</evidence>
<organism evidence="11 12">
    <name type="scientific">Heterodermia speciosa</name>
    <dbReference type="NCBI Taxonomy" id="116794"/>
    <lineage>
        <taxon>Eukaryota</taxon>
        <taxon>Fungi</taxon>
        <taxon>Dikarya</taxon>
        <taxon>Ascomycota</taxon>
        <taxon>Pezizomycotina</taxon>
        <taxon>Lecanoromycetes</taxon>
        <taxon>OSLEUM clade</taxon>
        <taxon>Lecanoromycetidae</taxon>
        <taxon>Caliciales</taxon>
        <taxon>Physciaceae</taxon>
        <taxon>Heterodermia</taxon>
    </lineage>
</organism>
<feature type="compositionally biased region" description="Polar residues" evidence="9">
    <location>
        <begin position="1018"/>
        <end position="1033"/>
    </location>
</feature>
<dbReference type="EMBL" id="CAJPDS010000036">
    <property type="protein sequence ID" value="CAF9924732.1"/>
    <property type="molecule type" value="Genomic_DNA"/>
</dbReference>
<keyword evidence="8" id="KW-0653">Protein transport</keyword>
<keyword evidence="6" id="KW-0963">Cytoplasm</keyword>
<feature type="compositionally biased region" description="Low complexity" evidence="9">
    <location>
        <begin position="1090"/>
        <end position="1119"/>
    </location>
</feature>
<keyword evidence="7" id="KW-0378">Hydrolase</keyword>
<evidence type="ECO:0000256" key="6">
    <source>
        <dbReference type="ARBA" id="ARBA00022490"/>
    </source>
</evidence>
<name>A0A8H3FGD3_9LECA</name>
<gene>
    <name evidence="11" type="primary">INP52</name>
    <name evidence="11" type="ORF">HETSPECPRED_005673</name>
</gene>
<dbReference type="InterPro" id="IPR002013">
    <property type="entry name" value="SAC_dom"/>
</dbReference>
<dbReference type="GO" id="GO:0015031">
    <property type="term" value="P:protein transport"/>
    <property type="evidence" value="ECO:0007669"/>
    <property type="project" value="UniProtKB-KW"/>
</dbReference>
<evidence type="ECO:0000256" key="7">
    <source>
        <dbReference type="ARBA" id="ARBA00022801"/>
    </source>
</evidence>
<evidence type="ECO:0000313" key="12">
    <source>
        <dbReference type="Proteomes" id="UP000664521"/>
    </source>
</evidence>
<protein>
    <recommendedName>
        <fullName evidence="4">phosphoinositide 5-phosphatase</fullName>
        <ecNumber evidence="4">3.1.3.36</ecNumber>
    </recommendedName>
</protein>
<dbReference type="GO" id="GO:0043813">
    <property type="term" value="F:phosphatidylinositol-3,5-bisphosphate 5-phosphatase activity"/>
    <property type="evidence" value="ECO:0007669"/>
    <property type="project" value="TreeGrafter"/>
</dbReference>
<dbReference type="GO" id="GO:0004439">
    <property type="term" value="F:phosphatidylinositol-4,5-bisphosphate 5-phosphatase activity"/>
    <property type="evidence" value="ECO:0007669"/>
    <property type="project" value="UniProtKB-EC"/>
</dbReference>
<feature type="region of interest" description="Disordered" evidence="9">
    <location>
        <begin position="937"/>
        <end position="1184"/>
    </location>
</feature>
<sequence>MPLRLLLREHPQRAIAVVASSHALIFRYSTATTAADVQSYGSSTKASAPRCLVEFSALDATDLADYRELHTSTVHGTLGLINVKTDIFLCIITGATQVAEVRYGETVQRITSVDFCPGDYDRLQHDPFDPYSGEEGTSTGYEYGHGLDSQEAQFQHPCLELKRILGGGGTFYYSVNFDLTNRLQDRFSEGSAFDVDSLDGEFLWNSYMIDPLIQFRSRLASQEKHALDTSHILTSAIRGFVSTITIPPSASPIKEPRTNLPSHLTLISRLSCKRAGTRFNSRGIDDDGHVANFVETETILWHPSGLCFSYAQIRGSVPVFWEQASGLLPNQQKISITRSPEATQPAFDKHFEYLELAYGAVHIVNLLSESKPGEVELTARYNHHISHSPLNQVIESGGISTPRVLQQSQFDFHAETKGPGGYEAASMVRRLIEDRGDEFAYFLCDGTNALGVDSDEEKAQRGPTEVLQQTGVFRTNCLDCLDRTNLIQTIISQMGLESFLSPRNERASADFWMRHSSVWADNGDALSKIYAGTGALKSSFTRHGKMSLAGAIADARKSATRMYINNFADKGRQNTIDMLLGRLVDQAPVQLFDPVNDFVNAELKRRMNEYSTTEEIQIWVGTFNLNGKGRGVKEDLSAWLCPEINHFQQHPEIVAVGFQEIVELSPQQIMSTDPIRRQAWEDAVRKTLNDNAKRQSTEEYILLRSGQLVGAALMIFVKSSALKNIKNVEGSVRKTGMSGMAGNKGAVAIRMDYAHTRICLVTAHLAAGFANYEERNRDFRTINHGLRFQRNRSIEDHDTIIWLGDFNYRIGLSDDKVRRLIHAGDLETLYFHDQLNLQMVAGRTFPFYSEARITFLPTYKYDNGTDEYDTSEKARIPAWCDRVLRKGSNLRQINYTTAPLRFSDHRPVYATFQCTISKIDESVKRNLSQEIYAKRRSEIKSTSANSKSDDIDEEDLLGYDPIAPGLPPASSDRRRWWLDNGLPARSTIEPPNPQSVLNPHRPSNPFTPSPEPDWVTVSRPSSYQDPSGISSTEGTRKPSVRKTSTNTQTPRNPSLSQDPKPPNNLSSIASSPTTSNPNRKPPPPVPKKPPLLSTPSDRSIDTTTARSSTRSLAETNTAVAPPPPRRTTGANNIPLRQTSSSRHQPDDQDGPPLPQRKGGGLPDLLGDDEGAARMIPSLQPQRRR</sequence>
<dbReference type="GO" id="GO:0005737">
    <property type="term" value="C:cytoplasm"/>
    <property type="evidence" value="ECO:0007669"/>
    <property type="project" value="UniProtKB-SubCell"/>
</dbReference>
<evidence type="ECO:0000256" key="4">
    <source>
        <dbReference type="ARBA" id="ARBA00013044"/>
    </source>
</evidence>